<protein>
    <submittedName>
        <fullName evidence="1">Uncharacterized protein</fullName>
    </submittedName>
</protein>
<reference evidence="1 2" key="1">
    <citation type="submission" date="2017-11" db="EMBL/GenBank/DDBJ databases">
        <title>Comparative genomic analysis of Holospora spp., intranuclear symbionts of paramecia.</title>
        <authorList>
            <person name="Garushyants S.K."/>
            <person name="Beliavskaya A."/>
            <person name="Malko D.B."/>
            <person name="Logacheva M.D."/>
            <person name="Rautian M.S."/>
            <person name="Gelfand M.S."/>
        </authorList>
    </citation>
    <scope>NUCLEOTIDE SEQUENCE [LARGE SCALE GENOMIC DNA]</scope>
    <source>
        <strain evidence="2">02AZ16</strain>
    </source>
</reference>
<accession>A0A2S5R8P5</accession>
<dbReference type="Proteomes" id="UP000239425">
    <property type="component" value="Unassembled WGS sequence"/>
</dbReference>
<evidence type="ECO:0000313" key="2">
    <source>
        <dbReference type="Proteomes" id="UP000239425"/>
    </source>
</evidence>
<sequence length="236" mass="27545">MPLEPWEEPEINTLFQMAKIGESHFRSLKGTYLSIFPKLMPQNLMIKEISWCSMYFLIYHGGSAYNLLWQYTMNLYEKKINNTPEGTYLRAKELFNDPNINPKDDAKKFYSYFKKLNFFLKTDQVSQAYFMCFSVDDTSAPFESSLYFYKNASNISRIKDTLIQKYNVEEKFDQLKKIIHKKGHQPALLQLFVKKEWADVFLFSCAAFGGTKDLSEFGFPLASEVLSSVQCNGLLY</sequence>
<comment type="caution">
    <text evidence="1">The sequence shown here is derived from an EMBL/GenBank/DDBJ whole genome shotgun (WGS) entry which is preliminary data.</text>
</comment>
<dbReference type="EMBL" id="PHHC01000083">
    <property type="protein sequence ID" value="PPE03688.1"/>
    <property type="molecule type" value="Genomic_DNA"/>
</dbReference>
<evidence type="ECO:0000313" key="1">
    <source>
        <dbReference type="EMBL" id="PPE03688.1"/>
    </source>
</evidence>
<dbReference type="AlphaFoldDB" id="A0A2S5R8P5"/>
<gene>
    <name evidence="1" type="ORF">HCUR_00826</name>
</gene>
<proteinExistence type="predicted"/>
<keyword evidence="2" id="KW-1185">Reference proteome</keyword>
<organism evidence="1 2">
    <name type="scientific">Holospora curviuscula</name>
    <dbReference type="NCBI Taxonomy" id="1082868"/>
    <lineage>
        <taxon>Bacteria</taxon>
        <taxon>Pseudomonadati</taxon>
        <taxon>Pseudomonadota</taxon>
        <taxon>Alphaproteobacteria</taxon>
        <taxon>Holosporales</taxon>
        <taxon>Holosporaceae</taxon>
        <taxon>Holospora</taxon>
    </lineage>
</organism>
<name>A0A2S5R8P5_9PROT</name>